<name>A0A2T3HPD8_9SPHI</name>
<dbReference type="EMBL" id="PYLS01000004">
    <property type="protein sequence ID" value="PST84251.1"/>
    <property type="molecule type" value="Genomic_DNA"/>
</dbReference>
<feature type="domain" description="DUF6734" evidence="1">
    <location>
        <begin position="1"/>
        <end position="307"/>
    </location>
</feature>
<evidence type="ECO:0000313" key="2">
    <source>
        <dbReference type="EMBL" id="PST84251.1"/>
    </source>
</evidence>
<dbReference type="AlphaFoldDB" id="A0A2T3HPD8"/>
<dbReference type="RefSeq" id="WP_162618561.1">
    <property type="nucleotide sequence ID" value="NZ_KZ686268.1"/>
</dbReference>
<proteinExistence type="predicted"/>
<gene>
    <name evidence="2" type="ORF">C7T94_05895</name>
</gene>
<organism evidence="2 3">
    <name type="scientific">Pedobacter yulinensis</name>
    <dbReference type="NCBI Taxonomy" id="2126353"/>
    <lineage>
        <taxon>Bacteria</taxon>
        <taxon>Pseudomonadati</taxon>
        <taxon>Bacteroidota</taxon>
        <taxon>Sphingobacteriia</taxon>
        <taxon>Sphingobacteriales</taxon>
        <taxon>Sphingobacteriaceae</taxon>
        <taxon>Pedobacter</taxon>
    </lineage>
</organism>
<evidence type="ECO:0000313" key="3">
    <source>
        <dbReference type="Proteomes" id="UP000240912"/>
    </source>
</evidence>
<reference evidence="2 3" key="1">
    <citation type="submission" date="2018-03" db="EMBL/GenBank/DDBJ databases">
        <authorList>
            <person name="Keele B.F."/>
        </authorList>
    </citation>
    <scope>NUCLEOTIDE SEQUENCE [LARGE SCALE GENOMIC DNA]</scope>
    <source>
        <strain evidence="2 3">YL28-9</strain>
    </source>
</reference>
<keyword evidence="3" id="KW-1185">Reference proteome</keyword>
<dbReference type="Proteomes" id="UP000240912">
    <property type="component" value="Unassembled WGS sequence"/>
</dbReference>
<sequence length="562" mass="63390">MKIVQTFWTKPGLHGHWPDPVFHYMSWALSCLQLRQFYNQVELYTDHSGAELLHDRFRLPYTGFHLTLNNFPFADYLWSAPKLHTYSLQQESFLHVDGDVFLFRKIPESFIEKHDVVCQNLEIDRSGNKGFYAEILKTLFAVRPQHTFPGWLASARLNDLCAMNAGIMGGSNISFFQRYTRKAFTFLTGHDAVFSQLEDPQYMTHLAEQVLPGAMMRNENISLGTLLSPDLYPGLIMPDTNEAINEDHFAKQPLPFKYLKLDEHGLSPSGRKYAHVMGSRKWSLATCKQLARRLKKDYPDVYERVLRHASTKQYAVTGKKMPATFVEKIGQIPPEKAFRRSVRMAAVCGAAVPSSGSVDAFEQAMLSETNKLGSLARQKMEDVLRFEAERIRTARSWTAELLRQHDSDCLASQDLITDETALKAAGIWLEMNPQGKRVVTQWNWLNSRELGPPNPLRIRHQVVLLPESITHSLIEIGLSPVQLRLINILETAGAPCEASALCRAAADAGETPETAIFKALVFLVANGVLLASKFPNRPTPLSQSALLQPGKSIHATRYEPVE</sequence>
<dbReference type="InterPro" id="IPR046621">
    <property type="entry name" value="DUF6734"/>
</dbReference>
<accession>A0A2T3HPD8</accession>
<comment type="caution">
    <text evidence="2">The sequence shown here is derived from an EMBL/GenBank/DDBJ whole genome shotgun (WGS) entry which is preliminary data.</text>
</comment>
<dbReference type="Pfam" id="PF20508">
    <property type="entry name" value="DUF6734"/>
    <property type="match status" value="1"/>
</dbReference>
<evidence type="ECO:0000259" key="1">
    <source>
        <dbReference type="Pfam" id="PF20508"/>
    </source>
</evidence>
<protein>
    <recommendedName>
        <fullName evidence="1">DUF6734 domain-containing protein</fullName>
    </recommendedName>
</protein>
<dbReference type="PROSITE" id="PS51257">
    <property type="entry name" value="PROKAR_LIPOPROTEIN"/>
    <property type="match status" value="1"/>
</dbReference>